<name>A0A372JE08_9ACTN</name>
<dbReference type="InterPro" id="IPR003033">
    <property type="entry name" value="SCP2_sterol-bd_dom"/>
</dbReference>
<dbReference type="AlphaFoldDB" id="A0A372JE08"/>
<feature type="domain" description="SCP2" evidence="1">
    <location>
        <begin position="214"/>
        <end position="268"/>
    </location>
</feature>
<accession>A0A372JE08</accession>
<dbReference type="Pfam" id="PF02036">
    <property type="entry name" value="SCP2"/>
    <property type="match status" value="1"/>
</dbReference>
<dbReference type="Gene3D" id="1.20.120.450">
    <property type="entry name" value="dinb family like domain"/>
    <property type="match status" value="1"/>
</dbReference>
<feature type="domain" description="Mycothiol-dependent maleylpyruvate isomerase metal-binding" evidence="2">
    <location>
        <begin position="14"/>
        <end position="159"/>
    </location>
</feature>
<dbReference type="InterPro" id="IPR034660">
    <property type="entry name" value="DinB/YfiT-like"/>
</dbReference>
<comment type="caution">
    <text evidence="3">The sequence shown here is derived from an EMBL/GenBank/DDBJ whole genome shotgun (WGS) entry which is preliminary data.</text>
</comment>
<evidence type="ECO:0000259" key="1">
    <source>
        <dbReference type="Pfam" id="PF02036"/>
    </source>
</evidence>
<dbReference type="Pfam" id="PF11716">
    <property type="entry name" value="MDMPI_N"/>
    <property type="match status" value="1"/>
</dbReference>
<evidence type="ECO:0000259" key="2">
    <source>
        <dbReference type="Pfam" id="PF11716"/>
    </source>
</evidence>
<dbReference type="GO" id="GO:0046872">
    <property type="term" value="F:metal ion binding"/>
    <property type="evidence" value="ECO:0007669"/>
    <property type="project" value="InterPro"/>
</dbReference>
<evidence type="ECO:0008006" key="5">
    <source>
        <dbReference type="Google" id="ProtNLM"/>
    </source>
</evidence>
<dbReference type="InterPro" id="IPR036527">
    <property type="entry name" value="SCP2_sterol-bd_dom_sf"/>
</dbReference>
<dbReference type="SUPFAM" id="SSF55718">
    <property type="entry name" value="SCP-like"/>
    <property type="match status" value="1"/>
</dbReference>
<dbReference type="OrthoDB" id="3669840at2"/>
<dbReference type="EMBL" id="QURH01000880">
    <property type="protein sequence ID" value="RFU38046.1"/>
    <property type="molecule type" value="Genomic_DNA"/>
</dbReference>
<gene>
    <name evidence="3" type="ORF">DZF91_29715</name>
</gene>
<reference evidence="3 4" key="1">
    <citation type="submission" date="2018-08" db="EMBL/GenBank/DDBJ databases">
        <title>Actinomadura jelena sp. nov., a novel Actinomycete isolated from soil in Chad.</title>
        <authorList>
            <person name="Shi L."/>
        </authorList>
    </citation>
    <scope>NUCLEOTIDE SEQUENCE [LARGE SCALE GENOMIC DNA]</scope>
    <source>
        <strain evidence="3 4">NEAU-G17</strain>
    </source>
</reference>
<evidence type="ECO:0000313" key="4">
    <source>
        <dbReference type="Proteomes" id="UP000261811"/>
    </source>
</evidence>
<dbReference type="SUPFAM" id="SSF109854">
    <property type="entry name" value="DinB/YfiT-like putative metalloenzymes"/>
    <property type="match status" value="1"/>
</dbReference>
<keyword evidence="4" id="KW-1185">Reference proteome</keyword>
<sequence length="284" mass="30611">MTPSPHWAAVRAALQDAADRFADLIDPPAGPGPDSGTRTDGTWTVGETAAHVAAIAWMDVGLLDPSSPPPPVPGFDTWLATSNVEGVHAFNETVLAAMPGRDLAVLAADLRERVKTMDALADGRDPAETVGWIGGARLPICGLFAHMVNELLLHGHDVARALGRPWTVPPRDASYFFEDFIVGLARNGVGALLDGGGPPREDPVVVEFRSAHTTPVTFVLRRGELSVEKPGRTPDVRLRFDPAAFTMMMFGRMSKPRALLTGRIRVGGRRPWLLPVFLRTVRVP</sequence>
<organism evidence="3 4">
    <name type="scientific">Actinomadura logoneensis</name>
    <dbReference type="NCBI Taxonomy" id="2293572"/>
    <lineage>
        <taxon>Bacteria</taxon>
        <taxon>Bacillati</taxon>
        <taxon>Actinomycetota</taxon>
        <taxon>Actinomycetes</taxon>
        <taxon>Streptosporangiales</taxon>
        <taxon>Thermomonosporaceae</taxon>
        <taxon>Actinomadura</taxon>
    </lineage>
</organism>
<evidence type="ECO:0000313" key="3">
    <source>
        <dbReference type="EMBL" id="RFU38046.1"/>
    </source>
</evidence>
<dbReference type="InterPro" id="IPR024344">
    <property type="entry name" value="MDMPI_metal-binding"/>
</dbReference>
<proteinExistence type="predicted"/>
<dbReference type="Proteomes" id="UP000261811">
    <property type="component" value="Unassembled WGS sequence"/>
</dbReference>
<protein>
    <recommendedName>
        <fullName evidence="5">Maleylpyruvate isomerase family mycothiol-dependent enzyme</fullName>
    </recommendedName>
</protein>
<dbReference type="RefSeq" id="WP_117360412.1">
    <property type="nucleotide sequence ID" value="NZ_QURH01000880.1"/>
</dbReference>